<dbReference type="InterPro" id="IPR036390">
    <property type="entry name" value="WH_DNA-bd_sf"/>
</dbReference>
<evidence type="ECO:0000313" key="7">
    <source>
        <dbReference type="Proteomes" id="UP001166585"/>
    </source>
</evidence>
<dbReference type="Pfam" id="PF03466">
    <property type="entry name" value="LysR_substrate"/>
    <property type="match status" value="1"/>
</dbReference>
<dbReference type="CDD" id="cd08414">
    <property type="entry name" value="PBP2_LTTR_aromatics_like"/>
    <property type="match status" value="1"/>
</dbReference>
<dbReference type="InterPro" id="IPR036388">
    <property type="entry name" value="WH-like_DNA-bd_sf"/>
</dbReference>
<dbReference type="PANTHER" id="PTHR30346:SF0">
    <property type="entry name" value="HCA OPERON TRANSCRIPTIONAL ACTIVATOR HCAR"/>
    <property type="match status" value="1"/>
</dbReference>
<name>A0ABS5R4H5_9HYPH</name>
<reference evidence="6" key="1">
    <citation type="submission" date="2021-05" db="EMBL/GenBank/DDBJ databases">
        <authorList>
            <person name="Sun Q."/>
            <person name="Inoue M."/>
        </authorList>
    </citation>
    <scope>NUCLEOTIDE SEQUENCE</scope>
    <source>
        <strain evidence="6">VKM B-3255</strain>
    </source>
</reference>
<evidence type="ECO:0000256" key="4">
    <source>
        <dbReference type="ARBA" id="ARBA00023163"/>
    </source>
</evidence>
<evidence type="ECO:0000313" key="6">
    <source>
        <dbReference type="EMBL" id="MBS9476583.1"/>
    </source>
</evidence>
<proteinExistence type="inferred from homology"/>
<dbReference type="PRINTS" id="PR00039">
    <property type="entry name" value="HTHLYSR"/>
</dbReference>
<evidence type="ECO:0000259" key="5">
    <source>
        <dbReference type="PROSITE" id="PS50931"/>
    </source>
</evidence>
<comment type="similarity">
    <text evidence="1">Belongs to the LysR transcriptional regulatory family.</text>
</comment>
<dbReference type="RefSeq" id="WP_213754407.1">
    <property type="nucleotide sequence ID" value="NZ_JAHCQH010000014.1"/>
</dbReference>
<protein>
    <submittedName>
        <fullName evidence="6">LysR family transcriptional regulator</fullName>
    </submittedName>
</protein>
<dbReference type="SUPFAM" id="SSF46785">
    <property type="entry name" value="Winged helix' DNA-binding domain"/>
    <property type="match status" value="1"/>
</dbReference>
<dbReference type="InterPro" id="IPR005119">
    <property type="entry name" value="LysR_subst-bd"/>
</dbReference>
<organism evidence="6 7">
    <name type="scientific">Ancylobacter radicis</name>
    <dbReference type="NCBI Taxonomy" id="2836179"/>
    <lineage>
        <taxon>Bacteria</taxon>
        <taxon>Pseudomonadati</taxon>
        <taxon>Pseudomonadota</taxon>
        <taxon>Alphaproteobacteria</taxon>
        <taxon>Hyphomicrobiales</taxon>
        <taxon>Xanthobacteraceae</taxon>
        <taxon>Ancylobacter</taxon>
    </lineage>
</organism>
<comment type="caution">
    <text evidence="6">The sequence shown here is derived from an EMBL/GenBank/DDBJ whole genome shotgun (WGS) entry which is preliminary data.</text>
</comment>
<keyword evidence="3" id="KW-0238">DNA-binding</keyword>
<dbReference type="EMBL" id="JAHCQH010000014">
    <property type="protein sequence ID" value="MBS9476583.1"/>
    <property type="molecule type" value="Genomic_DNA"/>
</dbReference>
<evidence type="ECO:0000256" key="3">
    <source>
        <dbReference type="ARBA" id="ARBA00023125"/>
    </source>
</evidence>
<dbReference type="PROSITE" id="PS50931">
    <property type="entry name" value="HTH_LYSR"/>
    <property type="match status" value="1"/>
</dbReference>
<keyword evidence="2" id="KW-0805">Transcription regulation</keyword>
<dbReference type="InterPro" id="IPR000847">
    <property type="entry name" value="LysR_HTH_N"/>
</dbReference>
<dbReference type="Proteomes" id="UP001166585">
    <property type="component" value="Unassembled WGS sequence"/>
</dbReference>
<dbReference type="Pfam" id="PF00126">
    <property type="entry name" value="HTH_1"/>
    <property type="match status" value="1"/>
</dbReference>
<sequence>MSALPNSRDIEAFNVVAMELSFRRAAERLAIDQSALSRRIRQMEELLGYQLIRRTTREVSLTAAGEIFHERTRLLGSTIQSAVHSARIAAEGKKGQLRVGYMSFAAIEAMPRVVHEFTRLYPEVDLTLKYIRTQGQKIDLARNDIDVGFMLGPFAHPQFETQPISLEPLVAVLPMEHRLSTRESVTLEELARFPLVLGSMSEWDFFRPLVVDIFARAGISIEARYEISDAMGILGLVGSGIGVSVYSHGIVRFQPRTVVTKPIADASARIETLLVWNRAYRSHALTNFIGVARSIYGREGIIY</sequence>
<accession>A0ABS5R4H5</accession>
<feature type="domain" description="HTH lysR-type" evidence="5">
    <location>
        <begin position="5"/>
        <end position="62"/>
    </location>
</feature>
<dbReference type="Gene3D" id="3.40.190.10">
    <property type="entry name" value="Periplasmic binding protein-like II"/>
    <property type="match status" value="2"/>
</dbReference>
<keyword evidence="4" id="KW-0804">Transcription</keyword>
<dbReference type="Gene3D" id="1.10.10.10">
    <property type="entry name" value="Winged helix-like DNA-binding domain superfamily/Winged helix DNA-binding domain"/>
    <property type="match status" value="1"/>
</dbReference>
<evidence type="ECO:0000256" key="1">
    <source>
        <dbReference type="ARBA" id="ARBA00009437"/>
    </source>
</evidence>
<evidence type="ECO:0000256" key="2">
    <source>
        <dbReference type="ARBA" id="ARBA00023015"/>
    </source>
</evidence>
<keyword evidence="7" id="KW-1185">Reference proteome</keyword>
<gene>
    <name evidence="6" type="ORF">KIP89_05640</name>
</gene>
<dbReference type="SUPFAM" id="SSF53850">
    <property type="entry name" value="Periplasmic binding protein-like II"/>
    <property type="match status" value="1"/>
</dbReference>
<dbReference type="PANTHER" id="PTHR30346">
    <property type="entry name" value="TRANSCRIPTIONAL DUAL REGULATOR HCAR-RELATED"/>
    <property type="match status" value="1"/>
</dbReference>